<evidence type="ECO:0000256" key="1">
    <source>
        <dbReference type="SAM" id="MobiDB-lite"/>
    </source>
</evidence>
<gene>
    <name evidence="3" type="ORF">Naga_100427g2</name>
</gene>
<accession>W7TVA1</accession>
<sequence length="490" mass="53074">MRNVPLLAFLLYRSASSLPTWWPVSVPQGDLRPPPTMSAITGAFANGTKFLLYGGCTSSCCFSPVDAHWELSLSPDLKEGSWKQHTGLRSDGGTDNMGNPVSSHPSSAPSARFGAASAVDKEDDVLYAFGGQDSSQAFLSDMWAYNAMSSEWREIPASDRSRTDEDVWPTPRAAASLSVVADEAVGKVLVLVGGFGKVGAEDNQVWAMRLGAQARQKTEGRPVDQDLLVSEGWIRLRPEQMESGVGKESHPSSYSAAYGDEEIKNIPFPPTRRSSLASSVNFPARWHHVAVPSTSTGATPSPSSSPPSSSKAGLILVGGVDAMGEDRNEVYLMTFDWHRRTYAWRVLAMGTADDESITRLPVRHGHVALHSSSPSFPSFRIFGGLNTTHDTLPSSFLATTFRFDLPPIERWSKEDFPSSPGARAYAGVGHGEKHSIVVGGFAGFTGDTDDRLLDDVWVFSHGEEVEQLQMALTAGGDKEGWNMKGRHLRT</sequence>
<dbReference type="Pfam" id="PF01344">
    <property type="entry name" value="Kelch_1"/>
    <property type="match status" value="1"/>
</dbReference>
<dbReference type="InterPro" id="IPR006652">
    <property type="entry name" value="Kelch_1"/>
</dbReference>
<organism evidence="3 4">
    <name type="scientific">Nannochloropsis gaditana</name>
    <dbReference type="NCBI Taxonomy" id="72520"/>
    <lineage>
        <taxon>Eukaryota</taxon>
        <taxon>Sar</taxon>
        <taxon>Stramenopiles</taxon>
        <taxon>Ochrophyta</taxon>
        <taxon>Eustigmatophyceae</taxon>
        <taxon>Eustigmatales</taxon>
        <taxon>Monodopsidaceae</taxon>
        <taxon>Nannochloropsis</taxon>
    </lineage>
</organism>
<feature type="region of interest" description="Disordered" evidence="1">
    <location>
        <begin position="292"/>
        <end position="312"/>
    </location>
</feature>
<reference evidence="3 4" key="1">
    <citation type="journal article" date="2014" name="Mol. Plant">
        <title>Chromosome Scale Genome Assembly and Transcriptome Profiling of Nannochloropsis gaditana in Nitrogen Depletion.</title>
        <authorList>
            <person name="Corteggiani Carpinelli E."/>
            <person name="Telatin A."/>
            <person name="Vitulo N."/>
            <person name="Forcato C."/>
            <person name="D'Angelo M."/>
            <person name="Schiavon R."/>
            <person name="Vezzi A."/>
            <person name="Giacometti G.M."/>
            <person name="Morosinotto T."/>
            <person name="Valle G."/>
        </authorList>
    </citation>
    <scope>NUCLEOTIDE SEQUENCE [LARGE SCALE GENOMIC DNA]</scope>
    <source>
        <strain evidence="3 4">B-31</strain>
    </source>
</reference>
<dbReference type="OrthoDB" id="45365at2759"/>
<proteinExistence type="predicted"/>
<dbReference type="InterPro" id="IPR015915">
    <property type="entry name" value="Kelch-typ_b-propeller"/>
</dbReference>
<dbReference type="PANTHER" id="PTHR23244:SF471">
    <property type="entry name" value="GUANINE NUCLEOTIDE-BINDING PROTEIN SUBUNIT BETA 1-RELATED"/>
    <property type="match status" value="1"/>
</dbReference>
<protein>
    <submittedName>
        <fullName evidence="3">Galactose oxidase/kelch, beta-propeller</fullName>
    </submittedName>
</protein>
<name>W7TVA1_9STRA</name>
<dbReference type="Proteomes" id="UP000019335">
    <property type="component" value="Chromosome 13"/>
</dbReference>
<feature type="compositionally biased region" description="Low complexity" evidence="1">
    <location>
        <begin position="102"/>
        <end position="111"/>
    </location>
</feature>
<evidence type="ECO:0000313" key="3">
    <source>
        <dbReference type="EMBL" id="EWM24531.1"/>
    </source>
</evidence>
<comment type="caution">
    <text evidence="3">The sequence shown here is derived from an EMBL/GenBank/DDBJ whole genome shotgun (WGS) entry which is preliminary data.</text>
</comment>
<dbReference type="PANTHER" id="PTHR23244">
    <property type="entry name" value="KELCH REPEAT DOMAIN"/>
    <property type="match status" value="1"/>
</dbReference>
<keyword evidence="2" id="KW-0732">Signal</keyword>
<keyword evidence="4" id="KW-1185">Reference proteome</keyword>
<evidence type="ECO:0000256" key="2">
    <source>
        <dbReference type="SAM" id="SignalP"/>
    </source>
</evidence>
<dbReference type="SUPFAM" id="SSF117281">
    <property type="entry name" value="Kelch motif"/>
    <property type="match status" value="2"/>
</dbReference>
<feature type="chain" id="PRO_5004901269" evidence="2">
    <location>
        <begin position="18"/>
        <end position="490"/>
    </location>
</feature>
<feature type="region of interest" description="Disordered" evidence="1">
    <location>
        <begin position="79"/>
        <end position="111"/>
    </location>
</feature>
<feature type="compositionally biased region" description="Low complexity" evidence="1">
    <location>
        <begin position="292"/>
        <end position="310"/>
    </location>
</feature>
<evidence type="ECO:0000313" key="4">
    <source>
        <dbReference type="Proteomes" id="UP000019335"/>
    </source>
</evidence>
<feature type="signal peptide" evidence="2">
    <location>
        <begin position="1"/>
        <end position="17"/>
    </location>
</feature>
<dbReference type="AlphaFoldDB" id="W7TVA1"/>
<dbReference type="Gene3D" id="2.120.10.80">
    <property type="entry name" value="Kelch-type beta propeller"/>
    <property type="match status" value="2"/>
</dbReference>
<dbReference type="EMBL" id="AZIL01001190">
    <property type="protein sequence ID" value="EWM24531.1"/>
    <property type="molecule type" value="Genomic_DNA"/>
</dbReference>